<reference evidence="2" key="1">
    <citation type="submission" date="2021-01" db="EMBL/GenBank/DDBJ databases">
        <title>Whole genome shotgun sequence of Actinoplanes tereljensis NBRC 105297.</title>
        <authorList>
            <person name="Komaki H."/>
            <person name="Tamura T."/>
        </authorList>
    </citation>
    <scope>NUCLEOTIDE SEQUENCE</scope>
    <source>
        <strain evidence="2">NBRC 105297</strain>
    </source>
</reference>
<protein>
    <recommendedName>
        <fullName evidence="1">Orc1-like AAA ATPase domain-containing protein</fullName>
    </recommendedName>
</protein>
<dbReference type="EMBL" id="BOMY01000030">
    <property type="protein sequence ID" value="GIF21522.1"/>
    <property type="molecule type" value="Genomic_DNA"/>
</dbReference>
<dbReference type="Pfam" id="PF13191">
    <property type="entry name" value="AAA_16"/>
    <property type="match status" value="1"/>
</dbReference>
<dbReference type="SUPFAM" id="SSF52540">
    <property type="entry name" value="P-loop containing nucleoside triphosphate hydrolases"/>
    <property type="match status" value="1"/>
</dbReference>
<feature type="domain" description="Orc1-like AAA ATPase" evidence="1">
    <location>
        <begin position="4"/>
        <end position="91"/>
    </location>
</feature>
<dbReference type="InterPro" id="IPR041664">
    <property type="entry name" value="AAA_16"/>
</dbReference>
<evidence type="ECO:0000259" key="1">
    <source>
        <dbReference type="Pfam" id="PF13191"/>
    </source>
</evidence>
<dbReference type="InterPro" id="IPR027417">
    <property type="entry name" value="P-loop_NTPase"/>
</dbReference>
<evidence type="ECO:0000313" key="2">
    <source>
        <dbReference type="EMBL" id="GIF21522.1"/>
    </source>
</evidence>
<proteinExistence type="predicted"/>
<sequence length="113" mass="11574">MTPELLGRDDEIRELEILIGNGRNGRGGAALLLGEPGIGKTMLLDATLLLAGRETPALTGQAAGIATRRLAGLAPEAALRLLIRSLAEEIDPAVAVQVVTATGGNLADRLGLS</sequence>
<dbReference type="RefSeq" id="WP_203808195.1">
    <property type="nucleotide sequence ID" value="NZ_BOMY01000030.1"/>
</dbReference>
<dbReference type="Proteomes" id="UP000623608">
    <property type="component" value="Unassembled WGS sequence"/>
</dbReference>
<accession>A0A919NQ01</accession>
<gene>
    <name evidence="2" type="ORF">Ate02nite_42520</name>
</gene>
<comment type="caution">
    <text evidence="2">The sequence shown here is derived from an EMBL/GenBank/DDBJ whole genome shotgun (WGS) entry which is preliminary data.</text>
</comment>
<organism evidence="2 3">
    <name type="scientific">Paractinoplanes tereljensis</name>
    <dbReference type="NCBI Taxonomy" id="571912"/>
    <lineage>
        <taxon>Bacteria</taxon>
        <taxon>Bacillati</taxon>
        <taxon>Actinomycetota</taxon>
        <taxon>Actinomycetes</taxon>
        <taxon>Micromonosporales</taxon>
        <taxon>Micromonosporaceae</taxon>
        <taxon>Paractinoplanes</taxon>
    </lineage>
</organism>
<evidence type="ECO:0000313" key="3">
    <source>
        <dbReference type="Proteomes" id="UP000623608"/>
    </source>
</evidence>
<name>A0A919NQ01_9ACTN</name>
<keyword evidence="3" id="KW-1185">Reference proteome</keyword>
<dbReference type="AlphaFoldDB" id="A0A919NQ01"/>
<dbReference type="Gene3D" id="3.40.50.300">
    <property type="entry name" value="P-loop containing nucleotide triphosphate hydrolases"/>
    <property type="match status" value="1"/>
</dbReference>